<keyword evidence="8" id="KW-1185">Reference proteome</keyword>
<evidence type="ECO:0000256" key="2">
    <source>
        <dbReference type="ARBA" id="ARBA00010989"/>
    </source>
</evidence>
<dbReference type="PANTHER" id="PTHR10961">
    <property type="entry name" value="PEROXISOMAL SARCOSINE OXIDASE"/>
    <property type="match status" value="1"/>
</dbReference>
<dbReference type="GO" id="GO:0050660">
    <property type="term" value="F:flavin adenine dinucleotide binding"/>
    <property type="evidence" value="ECO:0007669"/>
    <property type="project" value="InterPro"/>
</dbReference>
<dbReference type="GO" id="GO:0008115">
    <property type="term" value="F:sarcosine oxidase activity"/>
    <property type="evidence" value="ECO:0007669"/>
    <property type="project" value="TreeGrafter"/>
</dbReference>
<evidence type="ECO:0000259" key="6">
    <source>
        <dbReference type="Pfam" id="PF01266"/>
    </source>
</evidence>
<keyword evidence="3" id="KW-0285">Flavoprotein</keyword>
<gene>
    <name evidence="7" type="ORF">IW261DRAFT_782460</name>
</gene>
<sequence length="423" mass="46472">MAQVNDSVLIIGAGVFGISTAYHLLTRGFTDVTVLERAETLPPADGTSNDFNRIVRTSYNDPFYAKLAHDAIQSWKNRELFGDSYQESGVLVLGSVKSYTEKSYKTDVALGLRLKRLDSADAIRGIFPDGVEVGSFDKITGYLNLDGGWAHAANGVSALTAKVIQLGGKVLPGKTVSELLKEDDKTVGVQCTDGSSFRSKYTIVATGAWTPSTFPALNLQDKFVATGQCVTMVQLTPEEANIYRDIPVVLDFDSGFYCFPPSAENILKMAIHSRGYTYTKDAISTPRTVISDGEDGLRIPKTDLNELRIRFKEVFPVLANKPLLRTRLCWYTDTQDGDWVIGFHPKDSALIFATAGNGHGYKFLPVIGRLVADLLEGKMEPAVKKKFAFDREVDHIDDSRAGMERQELDLGQLCTSEDLARTA</sequence>
<dbReference type="SUPFAM" id="SSF51905">
    <property type="entry name" value="FAD/NAD(P)-binding domain"/>
    <property type="match status" value="1"/>
</dbReference>
<dbReference type="Proteomes" id="UP001175227">
    <property type="component" value="Unassembled WGS sequence"/>
</dbReference>
<name>A0AA39UGC5_9AGAR</name>
<dbReference type="GO" id="GO:0050031">
    <property type="term" value="F:L-pipecolate oxidase activity"/>
    <property type="evidence" value="ECO:0007669"/>
    <property type="project" value="TreeGrafter"/>
</dbReference>
<dbReference type="InterPro" id="IPR036188">
    <property type="entry name" value="FAD/NAD-bd_sf"/>
</dbReference>
<evidence type="ECO:0000313" key="8">
    <source>
        <dbReference type="Proteomes" id="UP001175227"/>
    </source>
</evidence>
<dbReference type="EMBL" id="JAUEPR010000004">
    <property type="protein sequence ID" value="KAK0486148.1"/>
    <property type="molecule type" value="Genomic_DNA"/>
</dbReference>
<evidence type="ECO:0000313" key="7">
    <source>
        <dbReference type="EMBL" id="KAK0486148.1"/>
    </source>
</evidence>
<dbReference type="Gene3D" id="3.30.9.10">
    <property type="entry name" value="D-Amino Acid Oxidase, subunit A, domain 2"/>
    <property type="match status" value="1"/>
</dbReference>
<organism evidence="7 8">
    <name type="scientific">Armillaria novae-zelandiae</name>
    <dbReference type="NCBI Taxonomy" id="153914"/>
    <lineage>
        <taxon>Eukaryota</taxon>
        <taxon>Fungi</taxon>
        <taxon>Dikarya</taxon>
        <taxon>Basidiomycota</taxon>
        <taxon>Agaricomycotina</taxon>
        <taxon>Agaricomycetes</taxon>
        <taxon>Agaricomycetidae</taxon>
        <taxon>Agaricales</taxon>
        <taxon>Marasmiineae</taxon>
        <taxon>Physalacriaceae</taxon>
        <taxon>Armillaria</taxon>
    </lineage>
</organism>
<reference evidence="7" key="1">
    <citation type="submission" date="2023-06" db="EMBL/GenBank/DDBJ databases">
        <authorList>
            <consortium name="Lawrence Berkeley National Laboratory"/>
            <person name="Ahrendt S."/>
            <person name="Sahu N."/>
            <person name="Indic B."/>
            <person name="Wong-Bajracharya J."/>
            <person name="Merenyi Z."/>
            <person name="Ke H.-M."/>
            <person name="Monk M."/>
            <person name="Kocsube S."/>
            <person name="Drula E."/>
            <person name="Lipzen A."/>
            <person name="Balint B."/>
            <person name="Henrissat B."/>
            <person name="Andreopoulos B."/>
            <person name="Martin F.M."/>
            <person name="Harder C.B."/>
            <person name="Rigling D."/>
            <person name="Ford K.L."/>
            <person name="Foster G.D."/>
            <person name="Pangilinan J."/>
            <person name="Papanicolaou A."/>
            <person name="Barry K."/>
            <person name="LaButti K."/>
            <person name="Viragh M."/>
            <person name="Koriabine M."/>
            <person name="Yan M."/>
            <person name="Riley R."/>
            <person name="Champramary S."/>
            <person name="Plett K.L."/>
            <person name="Tsai I.J."/>
            <person name="Slot J."/>
            <person name="Sipos G."/>
            <person name="Plett J."/>
            <person name="Nagy L.G."/>
            <person name="Grigoriev I.V."/>
        </authorList>
    </citation>
    <scope>NUCLEOTIDE SEQUENCE</scope>
    <source>
        <strain evidence="7">ICMP 16352</strain>
    </source>
</reference>
<dbReference type="GO" id="GO:0004657">
    <property type="term" value="F:proline dehydrogenase activity"/>
    <property type="evidence" value="ECO:0007669"/>
    <property type="project" value="TreeGrafter"/>
</dbReference>
<comment type="cofactor">
    <cofactor evidence="1">
        <name>FAD</name>
        <dbReference type="ChEBI" id="CHEBI:57692"/>
    </cofactor>
</comment>
<dbReference type="SUPFAM" id="SSF54373">
    <property type="entry name" value="FAD-linked reductases, C-terminal domain"/>
    <property type="match status" value="1"/>
</dbReference>
<dbReference type="Pfam" id="PF01266">
    <property type="entry name" value="DAO"/>
    <property type="match status" value="1"/>
</dbReference>
<dbReference type="InterPro" id="IPR045170">
    <property type="entry name" value="MTOX"/>
</dbReference>
<dbReference type="PANTHER" id="PTHR10961:SF46">
    <property type="entry name" value="PEROXISOMAL SARCOSINE OXIDASE"/>
    <property type="match status" value="1"/>
</dbReference>
<dbReference type="AlphaFoldDB" id="A0AA39UGC5"/>
<keyword evidence="5" id="KW-0560">Oxidoreductase</keyword>
<evidence type="ECO:0000256" key="1">
    <source>
        <dbReference type="ARBA" id="ARBA00001974"/>
    </source>
</evidence>
<evidence type="ECO:0000256" key="5">
    <source>
        <dbReference type="ARBA" id="ARBA00023002"/>
    </source>
</evidence>
<dbReference type="InterPro" id="IPR006076">
    <property type="entry name" value="FAD-dep_OxRdtase"/>
</dbReference>
<comment type="similarity">
    <text evidence="2">Belongs to the MSOX/MTOX family.</text>
</comment>
<comment type="caution">
    <text evidence="7">The sequence shown here is derived from an EMBL/GenBank/DDBJ whole genome shotgun (WGS) entry which is preliminary data.</text>
</comment>
<evidence type="ECO:0000256" key="4">
    <source>
        <dbReference type="ARBA" id="ARBA00022827"/>
    </source>
</evidence>
<evidence type="ECO:0000256" key="3">
    <source>
        <dbReference type="ARBA" id="ARBA00022630"/>
    </source>
</evidence>
<accession>A0AA39UGC5</accession>
<dbReference type="Gene3D" id="3.50.50.60">
    <property type="entry name" value="FAD/NAD(P)-binding domain"/>
    <property type="match status" value="1"/>
</dbReference>
<proteinExistence type="inferred from homology"/>
<keyword evidence="4" id="KW-0274">FAD</keyword>
<feature type="domain" description="FAD dependent oxidoreductase" evidence="6">
    <location>
        <begin position="8"/>
        <end position="374"/>
    </location>
</feature>
<protein>
    <submittedName>
        <fullName evidence="7">FAD dependent oxidoreductase</fullName>
    </submittedName>
</protein>